<keyword evidence="2" id="KW-1185">Reference proteome</keyword>
<dbReference type="EMBL" id="SORF01000001">
    <property type="protein sequence ID" value="TDY51389.1"/>
    <property type="molecule type" value="Genomic_DNA"/>
</dbReference>
<evidence type="ECO:0000313" key="2">
    <source>
        <dbReference type="Proteomes" id="UP000294581"/>
    </source>
</evidence>
<reference evidence="1 2" key="1">
    <citation type="submission" date="2019-03" db="EMBL/GenBank/DDBJ databases">
        <title>Genomic Encyclopedia of Type Strains, Phase IV (KMG-IV): sequencing the most valuable type-strain genomes for metagenomic binning, comparative biology and taxonomic classification.</title>
        <authorList>
            <person name="Goeker M."/>
        </authorList>
    </citation>
    <scope>NUCLEOTIDE SEQUENCE [LARGE SCALE GENOMIC DNA]</scope>
    <source>
        <strain evidence="1 2">DSM 17974</strain>
    </source>
</reference>
<protein>
    <submittedName>
        <fullName evidence="1">Uncharacterized protein</fullName>
    </submittedName>
</protein>
<proteinExistence type="predicted"/>
<comment type="caution">
    <text evidence="1">The sequence shown here is derived from an EMBL/GenBank/DDBJ whole genome shotgun (WGS) entry which is preliminary data.</text>
</comment>
<dbReference type="RefSeq" id="WP_134158332.1">
    <property type="nucleotide sequence ID" value="NZ_SORF01000001.1"/>
</dbReference>
<evidence type="ECO:0000313" key="1">
    <source>
        <dbReference type="EMBL" id="TDY51389.1"/>
    </source>
</evidence>
<organism evidence="1 2">
    <name type="scientific">Alicyclobacillus sacchari</name>
    <dbReference type="NCBI Taxonomy" id="392010"/>
    <lineage>
        <taxon>Bacteria</taxon>
        <taxon>Bacillati</taxon>
        <taxon>Bacillota</taxon>
        <taxon>Bacilli</taxon>
        <taxon>Bacillales</taxon>
        <taxon>Alicyclobacillaceae</taxon>
        <taxon>Alicyclobacillus</taxon>
    </lineage>
</organism>
<name>A0A4R8LUE9_9BACL</name>
<sequence>MTHMMASHCIHELTAACCSFTICAAASAGDSTHRPRRPQHAYLCKRVEGLIWQPSAGSEHPGCEIGLDFSYE</sequence>
<dbReference type="Proteomes" id="UP000294581">
    <property type="component" value="Unassembled WGS sequence"/>
</dbReference>
<dbReference type="AlphaFoldDB" id="A0A4R8LUE9"/>
<gene>
    <name evidence="1" type="ORF">C7445_101391</name>
</gene>
<accession>A0A4R8LUE9</accession>